<accession>A0A850EQB6</accession>
<dbReference type="RefSeq" id="WP_175370843.1">
    <property type="nucleotide sequence ID" value="NZ_JABWCS010000199.1"/>
</dbReference>
<reference evidence="1" key="1">
    <citation type="submission" date="2020-06" db="EMBL/GenBank/DDBJ databases">
        <title>Paenibacillus sp. nov., isolated from soil.</title>
        <authorList>
            <person name="Seo Y.L."/>
        </authorList>
    </citation>
    <scope>NUCLEOTIDE SEQUENCE [LARGE SCALE GENOMIC DNA]</scope>
    <source>
        <strain evidence="1">JW14</strain>
    </source>
</reference>
<dbReference type="Proteomes" id="UP000564806">
    <property type="component" value="Unassembled WGS sequence"/>
</dbReference>
<dbReference type="AlphaFoldDB" id="A0A850EQB6"/>
<organism evidence="1 2">
    <name type="scientific">Paenibacillus agri</name>
    <dbReference type="NCBI Taxonomy" id="2744309"/>
    <lineage>
        <taxon>Bacteria</taxon>
        <taxon>Bacillati</taxon>
        <taxon>Bacillota</taxon>
        <taxon>Bacilli</taxon>
        <taxon>Bacillales</taxon>
        <taxon>Paenibacillaceae</taxon>
        <taxon>Paenibacillus</taxon>
    </lineage>
</organism>
<name>A0A850EQB6_9BACL</name>
<dbReference type="EMBL" id="JABWCS010000199">
    <property type="protein sequence ID" value="NUU60241.1"/>
    <property type="molecule type" value="Genomic_DNA"/>
</dbReference>
<evidence type="ECO:0000313" key="1">
    <source>
        <dbReference type="EMBL" id="NUU60241.1"/>
    </source>
</evidence>
<comment type="caution">
    <text evidence="1">The sequence shown here is derived from an EMBL/GenBank/DDBJ whole genome shotgun (WGS) entry which is preliminary data.</text>
</comment>
<protein>
    <recommendedName>
        <fullName evidence="3">YneQ</fullName>
    </recommendedName>
</protein>
<evidence type="ECO:0008006" key="3">
    <source>
        <dbReference type="Google" id="ProtNLM"/>
    </source>
</evidence>
<evidence type="ECO:0000313" key="2">
    <source>
        <dbReference type="Proteomes" id="UP000564806"/>
    </source>
</evidence>
<sequence>MAFGITREELQAWKKAVSAGEIAFLTHYWIDPRFPGMTTVTKVGCSDLDRLTRWCEQHSLPAKYIHNRSPFPHFDLMGYRQKEILRSEGQFDQLERFKLL</sequence>
<gene>
    <name evidence="1" type="ORF">HPT30_07780</name>
</gene>
<keyword evidence="2" id="KW-1185">Reference proteome</keyword>
<proteinExistence type="predicted"/>